<dbReference type="GO" id="GO:0022857">
    <property type="term" value="F:transmembrane transporter activity"/>
    <property type="evidence" value="ECO:0007669"/>
    <property type="project" value="TreeGrafter"/>
</dbReference>
<evidence type="ECO:0000313" key="7">
    <source>
        <dbReference type="Proteomes" id="UP000249464"/>
    </source>
</evidence>
<keyword evidence="4 5" id="KW-0472">Membrane</keyword>
<dbReference type="EMBL" id="FQNC01000013">
    <property type="protein sequence ID" value="SGY15364.1"/>
    <property type="molecule type" value="Genomic_DNA"/>
</dbReference>
<feature type="transmembrane region" description="Helical" evidence="5">
    <location>
        <begin position="468"/>
        <end position="488"/>
    </location>
</feature>
<evidence type="ECO:0000256" key="5">
    <source>
        <dbReference type="SAM" id="Phobius"/>
    </source>
</evidence>
<evidence type="ECO:0000256" key="1">
    <source>
        <dbReference type="ARBA" id="ARBA00004141"/>
    </source>
</evidence>
<organism evidence="6 7">
    <name type="scientific">Microbotryum silenes-dioicae</name>
    <dbReference type="NCBI Taxonomy" id="796604"/>
    <lineage>
        <taxon>Eukaryota</taxon>
        <taxon>Fungi</taxon>
        <taxon>Dikarya</taxon>
        <taxon>Basidiomycota</taxon>
        <taxon>Pucciniomycotina</taxon>
        <taxon>Microbotryomycetes</taxon>
        <taxon>Microbotryales</taxon>
        <taxon>Microbotryaceae</taxon>
        <taxon>Microbotryum</taxon>
    </lineage>
</organism>
<feature type="transmembrane region" description="Helical" evidence="5">
    <location>
        <begin position="203"/>
        <end position="222"/>
    </location>
</feature>
<accession>A0A2X0ML12</accession>
<keyword evidence="2 5" id="KW-0812">Transmembrane</keyword>
<proteinExistence type="predicted"/>
<evidence type="ECO:0000313" key="6">
    <source>
        <dbReference type="EMBL" id="SGY15364.1"/>
    </source>
</evidence>
<feature type="transmembrane region" description="Helical" evidence="5">
    <location>
        <begin position="359"/>
        <end position="382"/>
    </location>
</feature>
<protein>
    <submittedName>
        <fullName evidence="6">BQ5605_C013g07346 protein</fullName>
    </submittedName>
</protein>
<feature type="transmembrane region" description="Helical" evidence="5">
    <location>
        <begin position="500"/>
        <end position="520"/>
    </location>
</feature>
<evidence type="ECO:0000256" key="4">
    <source>
        <dbReference type="ARBA" id="ARBA00023136"/>
    </source>
</evidence>
<dbReference type="AlphaFoldDB" id="A0A2X0ML12"/>
<dbReference type="PANTHER" id="PTHR23502:SF164">
    <property type="entry name" value="MAJOR FACILITATOR SUPERFAMILY (MFS) PROFILE DOMAIN-CONTAINING PROTEIN"/>
    <property type="match status" value="1"/>
</dbReference>
<evidence type="ECO:0000256" key="2">
    <source>
        <dbReference type="ARBA" id="ARBA00022692"/>
    </source>
</evidence>
<feature type="transmembrane region" description="Helical" evidence="5">
    <location>
        <begin position="66"/>
        <end position="94"/>
    </location>
</feature>
<dbReference type="SUPFAM" id="SSF103473">
    <property type="entry name" value="MFS general substrate transporter"/>
    <property type="match status" value="1"/>
</dbReference>
<dbReference type="PANTHER" id="PTHR23502">
    <property type="entry name" value="MAJOR FACILITATOR SUPERFAMILY"/>
    <property type="match status" value="1"/>
</dbReference>
<dbReference type="Proteomes" id="UP000249464">
    <property type="component" value="Unassembled WGS sequence"/>
</dbReference>
<dbReference type="GO" id="GO:0005886">
    <property type="term" value="C:plasma membrane"/>
    <property type="evidence" value="ECO:0007669"/>
    <property type="project" value="TreeGrafter"/>
</dbReference>
<gene>
    <name evidence="6" type="primary">BQ5605_C013g07346</name>
    <name evidence="6" type="ORF">BQ5605_C013G07346</name>
</gene>
<sequence length="545" mass="59494">MHHQDDHEALENVHFKVKGVTTEQAQAATGTISILSTSQDKNDVVLIHTPSSDPRDPLNMPMWRKWTVAVILFLYSCAGLTVVSAAGALISFFVGDYVREGRTYNEIVQLSNFHLGTRIIIGFAAGKPQTAAFLPAVELLTDSDVFCLTGQSEALVPLMLKESFFLHERSKILAFQATFQGMIGCVLSIVSSNIASGVGWKNWYNVYAGITGVIMIASFLMVPETKFERPLEAYNGLPGTAAAPHKNSGSIGDKESQDYVEDAVPATVSNRPALDYTKHKAAPILQSLNPMPTTKVDWSEGWGIIKHMCTMILFPNVFLIIIANSWFLGVNIAQGTTVNCLHSYGTVLNAPPYNWAEKWTGLASAGQIVVSFLLLPLVGVLGDRLVTYMARRNGGVHEPEVRLMTLAFPTIIGVFCAVLLGYAFSHPYKVHWFAILFSYAGVYFAFIAASVAGLTYLLDAYPTRSGSVLTLVCGCRGLISFGMTYSLTPTTDRLGHFAAYGMYAGVMGALGIGGFCLYLFGKRLRLWTLRFVVDAADIDNKPRYG</sequence>
<feature type="transmembrane region" description="Helical" evidence="5">
    <location>
        <begin position="308"/>
        <end position="328"/>
    </location>
</feature>
<dbReference type="InterPro" id="IPR036259">
    <property type="entry name" value="MFS_trans_sf"/>
</dbReference>
<comment type="subcellular location">
    <subcellularLocation>
        <location evidence="1">Membrane</location>
        <topology evidence="1">Multi-pass membrane protein</topology>
    </subcellularLocation>
</comment>
<feature type="transmembrane region" description="Helical" evidence="5">
    <location>
        <begin position="403"/>
        <end position="424"/>
    </location>
</feature>
<dbReference type="STRING" id="796604.A0A2X0ML12"/>
<keyword evidence="3 5" id="KW-1133">Transmembrane helix</keyword>
<dbReference type="Gene3D" id="1.20.1250.20">
    <property type="entry name" value="MFS general substrate transporter like domains"/>
    <property type="match status" value="1"/>
</dbReference>
<reference evidence="6 7" key="1">
    <citation type="submission" date="2016-11" db="EMBL/GenBank/DDBJ databases">
        <authorList>
            <person name="Jaros S."/>
            <person name="Januszkiewicz K."/>
            <person name="Wedrychowicz H."/>
        </authorList>
    </citation>
    <scope>NUCLEOTIDE SEQUENCE [LARGE SCALE GENOMIC DNA]</scope>
</reference>
<feature type="transmembrane region" description="Helical" evidence="5">
    <location>
        <begin position="430"/>
        <end position="456"/>
    </location>
</feature>
<name>A0A2X0ML12_9BASI</name>
<keyword evidence="7" id="KW-1185">Reference proteome</keyword>
<evidence type="ECO:0000256" key="3">
    <source>
        <dbReference type="ARBA" id="ARBA00022989"/>
    </source>
</evidence>